<keyword evidence="3" id="KW-1185">Reference proteome</keyword>
<comment type="caution">
    <text evidence="2">The sequence shown here is derived from an EMBL/GenBank/DDBJ whole genome shotgun (WGS) entry which is preliminary data.</text>
</comment>
<dbReference type="AlphaFoldDB" id="A0AAE4CNT3"/>
<feature type="compositionally biased region" description="Polar residues" evidence="1">
    <location>
        <begin position="37"/>
        <end position="46"/>
    </location>
</feature>
<accession>A0AAE4CNT3</accession>
<evidence type="ECO:0000313" key="2">
    <source>
        <dbReference type="EMBL" id="MDR7301003.1"/>
    </source>
</evidence>
<evidence type="ECO:0000313" key="3">
    <source>
        <dbReference type="Proteomes" id="UP001180845"/>
    </source>
</evidence>
<evidence type="ECO:0000256" key="1">
    <source>
        <dbReference type="SAM" id="MobiDB-lite"/>
    </source>
</evidence>
<proteinExistence type="predicted"/>
<sequence length="213" mass="22745">MIIVGPLVVLLMVLAWHPAGNTTSSPRRGGGRHARQRQPTIPTSAPATEPPARRWITGARESRWHLSSDRPPLARCGHRIRGPLHSAFGSTAPADPRRTTCEACCSVAALAIESPYRPVAGFALLSTVPNTVNEPFGRSYCHNDPFTSEPIEWPPHDPDEEEAPTRRHPSLNAALALLPSPDTLVPHASHPGIPVRAGANGSGDTSVAFPLTA</sequence>
<dbReference type="RefSeq" id="WP_310270699.1">
    <property type="nucleotide sequence ID" value="NZ_JAVDXW010000001.1"/>
</dbReference>
<name>A0AAE4CNT3_9ACTN</name>
<dbReference type="Proteomes" id="UP001180845">
    <property type="component" value="Unassembled WGS sequence"/>
</dbReference>
<feature type="region of interest" description="Disordered" evidence="1">
    <location>
        <begin position="147"/>
        <end position="167"/>
    </location>
</feature>
<gene>
    <name evidence="2" type="ORF">JOF55_001184</name>
</gene>
<feature type="region of interest" description="Disordered" evidence="1">
    <location>
        <begin position="182"/>
        <end position="213"/>
    </location>
</feature>
<protein>
    <submittedName>
        <fullName evidence="2">Uncharacterized protein</fullName>
    </submittedName>
</protein>
<feature type="region of interest" description="Disordered" evidence="1">
    <location>
        <begin position="21"/>
        <end position="53"/>
    </location>
</feature>
<dbReference type="EMBL" id="JAVDXW010000001">
    <property type="protein sequence ID" value="MDR7301003.1"/>
    <property type="molecule type" value="Genomic_DNA"/>
</dbReference>
<reference evidence="2" key="1">
    <citation type="submission" date="2023-07" db="EMBL/GenBank/DDBJ databases">
        <title>Sequencing the genomes of 1000 actinobacteria strains.</title>
        <authorList>
            <person name="Klenk H.-P."/>
        </authorList>
    </citation>
    <scope>NUCLEOTIDE SEQUENCE</scope>
    <source>
        <strain evidence="2">DSM 45977</strain>
    </source>
</reference>
<organism evidence="2 3">
    <name type="scientific">Haloactinomyces albus</name>
    <dbReference type="NCBI Taxonomy" id="1352928"/>
    <lineage>
        <taxon>Bacteria</taxon>
        <taxon>Bacillati</taxon>
        <taxon>Actinomycetota</taxon>
        <taxon>Actinomycetes</taxon>
        <taxon>Actinopolysporales</taxon>
        <taxon>Actinopolysporaceae</taxon>
        <taxon>Haloactinomyces</taxon>
    </lineage>
</organism>